<feature type="active site" description="Nucleophile" evidence="4">
    <location>
        <position position="46"/>
    </location>
</feature>
<keyword evidence="1 4" id="KW-0378">Hydrolase</keyword>
<dbReference type="GO" id="GO:0016042">
    <property type="term" value="P:lipid catabolic process"/>
    <property type="evidence" value="ECO:0007669"/>
    <property type="project" value="UniProtKB-UniRule"/>
</dbReference>
<evidence type="ECO:0000256" key="2">
    <source>
        <dbReference type="ARBA" id="ARBA00022963"/>
    </source>
</evidence>
<feature type="short sequence motif" description="GXSXG" evidence="4">
    <location>
        <begin position="44"/>
        <end position="48"/>
    </location>
</feature>
<proteinExistence type="predicted"/>
<feature type="short sequence motif" description="DGA/G" evidence="4">
    <location>
        <begin position="160"/>
        <end position="162"/>
    </location>
</feature>
<dbReference type="InterPro" id="IPR050301">
    <property type="entry name" value="NTE"/>
</dbReference>
<accession>A0A4R7I2S0</accession>
<protein>
    <submittedName>
        <fullName evidence="6">NTE family protein</fullName>
    </submittedName>
</protein>
<dbReference type="InterPro" id="IPR016035">
    <property type="entry name" value="Acyl_Trfase/lysoPLipase"/>
</dbReference>
<sequence>MTTDPATGKRVALALGSGGARGYAHIGVIQELEEHGFEIVGIAGSSMGALIGGLHAVNGLDEFADWAVTLTQRDVLRMLDPTLMGPGMVRAAKIFGKLGELVGDVLIEDLPIPYTAVAADLTRRKEVWFQRGRLDAAIRASSAIPGVITPVVVNGRLLADGGLVDPLPVVATAGIEADVVVGVGLAGEHLSVAGWPDAPAREEAAVDDEEVRPDSELVRTLNRWMGNVRSQLTDTDAADAPAYDPPPAGLKTRDVVDLSLDTLRSVVAKYRLAGYPPDVLITIPRDAGGTLDFHRAADLIALGRERTKAALQVG</sequence>
<feature type="active site" description="Proton acceptor" evidence="4">
    <location>
        <position position="160"/>
    </location>
</feature>
<evidence type="ECO:0000256" key="1">
    <source>
        <dbReference type="ARBA" id="ARBA00022801"/>
    </source>
</evidence>
<name>A0A4R7I2S0_9ACTN</name>
<dbReference type="EMBL" id="SOAU01000001">
    <property type="protein sequence ID" value="TDT17189.1"/>
    <property type="molecule type" value="Genomic_DNA"/>
</dbReference>
<dbReference type="Proteomes" id="UP000294558">
    <property type="component" value="Unassembled WGS sequence"/>
</dbReference>
<comment type="caution">
    <text evidence="4">Lacks conserved residue(s) required for the propagation of feature annotation.</text>
</comment>
<dbReference type="RefSeq" id="WP_208294078.1">
    <property type="nucleotide sequence ID" value="NZ_SOAU01000001.1"/>
</dbReference>
<keyword evidence="7" id="KW-1185">Reference proteome</keyword>
<evidence type="ECO:0000259" key="5">
    <source>
        <dbReference type="PROSITE" id="PS51635"/>
    </source>
</evidence>
<evidence type="ECO:0000256" key="4">
    <source>
        <dbReference type="PROSITE-ProRule" id="PRU01161"/>
    </source>
</evidence>
<dbReference type="AlphaFoldDB" id="A0A4R7I2S0"/>
<keyword evidence="2 4" id="KW-0442">Lipid degradation</keyword>
<dbReference type="Pfam" id="PF01734">
    <property type="entry name" value="Patatin"/>
    <property type="match status" value="1"/>
</dbReference>
<reference evidence="6 7" key="1">
    <citation type="submission" date="2019-03" db="EMBL/GenBank/DDBJ databases">
        <title>Sequencing the genomes of 1000 actinobacteria strains.</title>
        <authorList>
            <person name="Klenk H.-P."/>
        </authorList>
    </citation>
    <scope>NUCLEOTIDE SEQUENCE [LARGE SCALE GENOMIC DNA]</scope>
    <source>
        <strain evidence="6 7">DSM 18936</strain>
    </source>
</reference>
<dbReference type="Gene3D" id="3.40.1090.10">
    <property type="entry name" value="Cytosolic phospholipase A2 catalytic domain"/>
    <property type="match status" value="1"/>
</dbReference>
<dbReference type="SUPFAM" id="SSF52151">
    <property type="entry name" value="FabD/lysophospholipase-like"/>
    <property type="match status" value="1"/>
</dbReference>
<evidence type="ECO:0000256" key="3">
    <source>
        <dbReference type="ARBA" id="ARBA00023098"/>
    </source>
</evidence>
<dbReference type="PANTHER" id="PTHR14226:SF76">
    <property type="entry name" value="NTE FAMILY PROTEIN RSSA"/>
    <property type="match status" value="1"/>
</dbReference>
<dbReference type="PANTHER" id="PTHR14226">
    <property type="entry name" value="NEUROPATHY TARGET ESTERASE/SWISS CHEESE D.MELANOGASTER"/>
    <property type="match status" value="1"/>
</dbReference>
<feature type="domain" description="PNPLA" evidence="5">
    <location>
        <begin position="13"/>
        <end position="173"/>
    </location>
</feature>
<evidence type="ECO:0000313" key="7">
    <source>
        <dbReference type="Proteomes" id="UP000294558"/>
    </source>
</evidence>
<dbReference type="PROSITE" id="PS51635">
    <property type="entry name" value="PNPLA"/>
    <property type="match status" value="1"/>
</dbReference>
<gene>
    <name evidence="6" type="ORF">BDK89_2797</name>
</gene>
<dbReference type="InterPro" id="IPR002641">
    <property type="entry name" value="PNPLA_dom"/>
</dbReference>
<dbReference type="GO" id="GO:0016787">
    <property type="term" value="F:hydrolase activity"/>
    <property type="evidence" value="ECO:0007669"/>
    <property type="project" value="UniProtKB-UniRule"/>
</dbReference>
<evidence type="ECO:0000313" key="6">
    <source>
        <dbReference type="EMBL" id="TDT17189.1"/>
    </source>
</evidence>
<keyword evidence="3 4" id="KW-0443">Lipid metabolism</keyword>
<organism evidence="6 7">
    <name type="scientific">Ilumatobacter fluminis</name>
    <dbReference type="NCBI Taxonomy" id="467091"/>
    <lineage>
        <taxon>Bacteria</taxon>
        <taxon>Bacillati</taxon>
        <taxon>Actinomycetota</taxon>
        <taxon>Acidimicrobiia</taxon>
        <taxon>Acidimicrobiales</taxon>
        <taxon>Ilumatobacteraceae</taxon>
        <taxon>Ilumatobacter</taxon>
    </lineage>
</organism>
<comment type="caution">
    <text evidence="6">The sequence shown here is derived from an EMBL/GenBank/DDBJ whole genome shotgun (WGS) entry which is preliminary data.</text>
</comment>